<organism evidence="2 3">
    <name type="scientific">Leptospira kirschneri serovar Pomona</name>
    <dbReference type="NCBI Taxonomy" id="561005"/>
    <lineage>
        <taxon>Bacteria</taxon>
        <taxon>Pseudomonadati</taxon>
        <taxon>Spirochaetota</taxon>
        <taxon>Spirochaetia</taxon>
        <taxon>Leptospirales</taxon>
        <taxon>Leptospiraceae</taxon>
        <taxon>Leptospira</taxon>
    </lineage>
</organism>
<dbReference type="Pfam" id="PF19480">
    <property type="entry name" value="DUF6016"/>
    <property type="match status" value="1"/>
</dbReference>
<evidence type="ECO:0000313" key="2">
    <source>
        <dbReference type="EMBL" id="OOV41352.1"/>
    </source>
</evidence>
<dbReference type="Proteomes" id="UP000191008">
    <property type="component" value="Unassembled WGS sequence"/>
</dbReference>
<evidence type="ECO:0000259" key="1">
    <source>
        <dbReference type="Pfam" id="PF19480"/>
    </source>
</evidence>
<reference evidence="2 3" key="1">
    <citation type="submission" date="2017-02" db="EMBL/GenBank/DDBJ databases">
        <title>Comparative genomic analysis of Brazilian Leptospira kirschneri strains of different serogroups.</title>
        <authorList>
            <person name="Moreno L.Z."/>
            <person name="Miraglia F."/>
            <person name="Kremer F.S."/>
            <person name="Eslabao M.R."/>
            <person name="Lilenbaum W."/>
            <person name="Dellagostin O.A."/>
            <person name="Moreno A.M."/>
        </authorList>
    </citation>
    <scope>NUCLEOTIDE SEQUENCE [LARGE SCALE GENOMIC DNA]</scope>
    <source>
        <strain evidence="2 3">M110/06</strain>
    </source>
</reference>
<accession>A0A1T1DKK2</accession>
<sequence length="174" mass="20431">MIDFTLQEKYNEEVYHSSSSIIDLNREDINQLILLANSAKRTRVRFCSHSNSSEALHEMFIVHSKDTYVRPHKHLKKPESMLVLEGKAQYITFYDDGQIENCIQMGAFQSGDIFYHSIRESKFHSLLIQSKWLVFLEITKGPFFKTDTQYAPWSPEESNTLEVSKFMRKVQEEL</sequence>
<comment type="caution">
    <text evidence="2">The sequence shown here is derived from an EMBL/GenBank/DDBJ whole genome shotgun (WGS) entry which is preliminary data.</text>
</comment>
<dbReference type="AlphaFoldDB" id="A0A1T1DKK2"/>
<dbReference type="SUPFAM" id="SSF51182">
    <property type="entry name" value="RmlC-like cupins"/>
    <property type="match status" value="1"/>
</dbReference>
<dbReference type="InterPro" id="IPR027565">
    <property type="entry name" value="Cupin_WbuC"/>
</dbReference>
<evidence type="ECO:0000313" key="3">
    <source>
        <dbReference type="Proteomes" id="UP000191008"/>
    </source>
</evidence>
<dbReference type="NCBIfam" id="TIGR04366">
    <property type="entry name" value="cupin_WbuC"/>
    <property type="match status" value="1"/>
</dbReference>
<name>A0A1T1DKK2_9LEPT</name>
<proteinExistence type="predicted"/>
<feature type="domain" description="Cupin fold metalloprotein WbuC cupin" evidence="1">
    <location>
        <begin position="25"/>
        <end position="103"/>
    </location>
</feature>
<dbReference type="InterPro" id="IPR011051">
    <property type="entry name" value="RmlC_Cupin_sf"/>
</dbReference>
<dbReference type="RefSeq" id="WP_082293216.1">
    <property type="nucleotide sequence ID" value="NZ_MVIT01000071.1"/>
</dbReference>
<dbReference type="InterPro" id="IPR046058">
    <property type="entry name" value="WbuC_cupin"/>
</dbReference>
<gene>
    <name evidence="2" type="ORF">B1J93_13760</name>
</gene>
<dbReference type="EMBL" id="MVIT01000071">
    <property type="protein sequence ID" value="OOV41352.1"/>
    <property type="molecule type" value="Genomic_DNA"/>
</dbReference>
<protein>
    <submittedName>
        <fullName evidence="2">Cupin</fullName>
    </submittedName>
</protein>